<dbReference type="SUPFAM" id="SSF51011">
    <property type="entry name" value="Glycosyl hydrolase domain"/>
    <property type="match status" value="1"/>
</dbReference>
<dbReference type="CDD" id="cd02855">
    <property type="entry name" value="E_set_GBE_prok_N"/>
    <property type="match status" value="1"/>
</dbReference>
<dbReference type="EC" id="2.4.1.18" evidence="10"/>
<comment type="catalytic activity">
    <reaction evidence="1 10">
        <text>Transfers a segment of a (1-&gt;4)-alpha-D-glucan chain to a primary hydroxy group in a similar glucan chain.</text>
        <dbReference type="EC" id="2.4.1.18"/>
    </reaction>
</comment>
<evidence type="ECO:0000256" key="2">
    <source>
        <dbReference type="ARBA" id="ARBA00002953"/>
    </source>
</evidence>
<dbReference type="PANTHER" id="PTHR43651:SF3">
    <property type="entry name" value="1,4-ALPHA-GLUCAN-BRANCHING ENZYME"/>
    <property type="match status" value="1"/>
</dbReference>
<gene>
    <name evidence="12" type="primary">glgB1</name>
    <name evidence="10" type="synonym">glgB</name>
    <name evidence="12" type="ORF">GCM10010981_34690</name>
</gene>
<evidence type="ECO:0000256" key="8">
    <source>
        <dbReference type="ARBA" id="ARBA00023056"/>
    </source>
</evidence>
<dbReference type="NCBIfam" id="TIGR01515">
    <property type="entry name" value="branching_enzym"/>
    <property type="match status" value="1"/>
</dbReference>
<comment type="function">
    <text evidence="2 10">Catalyzes the formation of the alpha-1,6-glucosidic linkages in glycogen by scission of a 1,4-alpha-linked oligosaccharide from growing alpha-1,4-glucan chains and the subsequent attachment of the oligosaccharide to the alpha-1,6 position.</text>
</comment>
<keyword evidence="5 10" id="KW-0321">Glycogen metabolism</keyword>
<evidence type="ECO:0000256" key="10">
    <source>
        <dbReference type="HAMAP-Rule" id="MF_00685"/>
    </source>
</evidence>
<dbReference type="Proteomes" id="UP000620046">
    <property type="component" value="Unassembled WGS sequence"/>
</dbReference>
<evidence type="ECO:0000256" key="1">
    <source>
        <dbReference type="ARBA" id="ARBA00000826"/>
    </source>
</evidence>
<dbReference type="Pfam" id="PF02922">
    <property type="entry name" value="CBM_48"/>
    <property type="match status" value="1"/>
</dbReference>
<dbReference type="CDD" id="cd11322">
    <property type="entry name" value="AmyAc_Glg_BE"/>
    <property type="match status" value="1"/>
</dbReference>
<reference evidence="13" key="1">
    <citation type="journal article" date="2019" name="Int. J. Syst. Evol. Microbiol.">
        <title>The Global Catalogue of Microorganisms (GCM) 10K type strain sequencing project: providing services to taxonomists for standard genome sequencing and annotation.</title>
        <authorList>
            <consortium name="The Broad Institute Genomics Platform"/>
            <consortium name="The Broad Institute Genome Sequencing Center for Infectious Disease"/>
            <person name="Wu L."/>
            <person name="Ma J."/>
        </authorList>
    </citation>
    <scope>NUCLEOTIDE SEQUENCE [LARGE SCALE GENOMIC DNA]</scope>
    <source>
        <strain evidence="13">CGMCC 1.15439</strain>
    </source>
</reference>
<dbReference type="InterPro" id="IPR037439">
    <property type="entry name" value="Branching_enzy"/>
</dbReference>
<keyword evidence="8 10" id="KW-0320">Glycogen biosynthesis</keyword>
<evidence type="ECO:0000313" key="13">
    <source>
        <dbReference type="Proteomes" id="UP000620046"/>
    </source>
</evidence>
<dbReference type="SUPFAM" id="SSF81296">
    <property type="entry name" value="E set domains"/>
    <property type="match status" value="1"/>
</dbReference>
<evidence type="ECO:0000256" key="6">
    <source>
        <dbReference type="ARBA" id="ARBA00022676"/>
    </source>
</evidence>
<feature type="domain" description="Glycosyl hydrolase family 13 catalytic" evidence="11">
    <location>
        <begin position="272"/>
        <end position="618"/>
    </location>
</feature>
<dbReference type="InterPro" id="IPR054169">
    <property type="entry name" value="GlgB_N"/>
</dbReference>
<comment type="subunit">
    <text evidence="10">Monomer.</text>
</comment>
<dbReference type="InterPro" id="IPR013783">
    <property type="entry name" value="Ig-like_fold"/>
</dbReference>
<dbReference type="InterPro" id="IPR044143">
    <property type="entry name" value="GlgB_N_E_set_prok"/>
</dbReference>
<dbReference type="Gene3D" id="3.20.20.80">
    <property type="entry name" value="Glycosidases"/>
    <property type="match status" value="1"/>
</dbReference>
<evidence type="ECO:0000259" key="11">
    <source>
        <dbReference type="SMART" id="SM00642"/>
    </source>
</evidence>
<evidence type="ECO:0000256" key="7">
    <source>
        <dbReference type="ARBA" id="ARBA00022679"/>
    </source>
</evidence>
<evidence type="ECO:0000256" key="5">
    <source>
        <dbReference type="ARBA" id="ARBA00022600"/>
    </source>
</evidence>
<dbReference type="InterPro" id="IPR013780">
    <property type="entry name" value="Glyco_hydro_b"/>
</dbReference>
<comment type="pathway">
    <text evidence="3 10">Glycan biosynthesis; glycogen biosynthesis.</text>
</comment>
<feature type="active site" description="Proton donor" evidence="10">
    <location>
        <position position="482"/>
    </location>
</feature>
<dbReference type="NCBIfam" id="NF008967">
    <property type="entry name" value="PRK12313.1"/>
    <property type="match status" value="1"/>
</dbReference>
<evidence type="ECO:0000313" key="12">
    <source>
        <dbReference type="EMBL" id="GGA42652.1"/>
    </source>
</evidence>
<dbReference type="NCBIfam" id="NF003811">
    <property type="entry name" value="PRK05402.1"/>
    <property type="match status" value="1"/>
</dbReference>
<organism evidence="12 13">
    <name type="scientific">Dyella nitratireducens</name>
    <dbReference type="NCBI Taxonomy" id="1849580"/>
    <lineage>
        <taxon>Bacteria</taxon>
        <taxon>Pseudomonadati</taxon>
        <taxon>Pseudomonadota</taxon>
        <taxon>Gammaproteobacteria</taxon>
        <taxon>Lysobacterales</taxon>
        <taxon>Rhodanobacteraceae</taxon>
        <taxon>Dyella</taxon>
    </lineage>
</organism>
<keyword evidence="7 10" id="KW-0808">Transferase</keyword>
<dbReference type="InterPro" id="IPR006048">
    <property type="entry name" value="A-amylase/branching_C"/>
</dbReference>
<keyword evidence="9 10" id="KW-0119">Carbohydrate metabolism</keyword>
<dbReference type="SMART" id="SM00642">
    <property type="entry name" value="Aamy"/>
    <property type="match status" value="1"/>
</dbReference>
<keyword evidence="13" id="KW-1185">Reference proteome</keyword>
<dbReference type="Pfam" id="PF22019">
    <property type="entry name" value="GlgB_N"/>
    <property type="match status" value="1"/>
</dbReference>
<evidence type="ECO:0000256" key="3">
    <source>
        <dbReference type="ARBA" id="ARBA00004964"/>
    </source>
</evidence>
<keyword evidence="6 10" id="KW-0328">Glycosyltransferase</keyword>
<dbReference type="PIRSF" id="PIRSF000463">
    <property type="entry name" value="GlgB"/>
    <property type="match status" value="1"/>
</dbReference>
<dbReference type="InterPro" id="IPR006407">
    <property type="entry name" value="GlgB"/>
</dbReference>
<dbReference type="InterPro" id="IPR014756">
    <property type="entry name" value="Ig_E-set"/>
</dbReference>
<comment type="similarity">
    <text evidence="4 10">Belongs to the glycosyl hydrolase 13 family. GlgB subfamily.</text>
</comment>
<accession>A0ABQ1GFJ4</accession>
<dbReference type="HAMAP" id="MF_00685">
    <property type="entry name" value="GlgB"/>
    <property type="match status" value="1"/>
</dbReference>
<feature type="active site" description="Nucleophile" evidence="10">
    <location>
        <position position="429"/>
    </location>
</feature>
<evidence type="ECO:0000256" key="4">
    <source>
        <dbReference type="ARBA" id="ARBA00009000"/>
    </source>
</evidence>
<comment type="caution">
    <text evidence="12">The sequence shown here is derived from an EMBL/GenBank/DDBJ whole genome shotgun (WGS) entry which is preliminary data.</text>
</comment>
<dbReference type="PANTHER" id="PTHR43651">
    <property type="entry name" value="1,4-ALPHA-GLUCAN-BRANCHING ENZYME"/>
    <property type="match status" value="1"/>
</dbReference>
<dbReference type="InterPro" id="IPR006047">
    <property type="entry name" value="GH13_cat_dom"/>
</dbReference>
<name>A0ABQ1GFJ4_9GAMM</name>
<dbReference type="Pfam" id="PF02806">
    <property type="entry name" value="Alpha-amylase_C"/>
    <property type="match status" value="1"/>
</dbReference>
<dbReference type="EMBL" id="BMJA01000003">
    <property type="protein sequence ID" value="GGA42652.1"/>
    <property type="molecule type" value="Genomic_DNA"/>
</dbReference>
<protein>
    <recommendedName>
        <fullName evidence="10">1,4-alpha-glucan branching enzyme GlgB</fullName>
        <ecNumber evidence="10">2.4.1.18</ecNumber>
    </recommendedName>
    <alternativeName>
        <fullName evidence="10">1,4-alpha-D-glucan:1,4-alpha-D-glucan 6-glucosyl-transferase</fullName>
    </alternativeName>
    <alternativeName>
        <fullName evidence="10">Alpha-(1-&gt;4)-glucan branching enzyme</fullName>
    </alternativeName>
    <alternativeName>
        <fullName evidence="10">Glycogen branching enzyme</fullName>
        <shortName evidence="10">BE</shortName>
    </alternativeName>
</protein>
<dbReference type="SUPFAM" id="SSF51445">
    <property type="entry name" value="(Trans)glycosidases"/>
    <property type="match status" value="1"/>
</dbReference>
<dbReference type="InterPro" id="IPR017853">
    <property type="entry name" value="GH"/>
</dbReference>
<dbReference type="Gene3D" id="2.60.40.10">
    <property type="entry name" value="Immunoglobulins"/>
    <property type="match status" value="2"/>
</dbReference>
<sequence length="751" mass="84746">MPGGLSEGHSVRAETGMAVAPATSVAACIPTEVLHALDEGRCGTPFEWLGPHRHGDDWYVATVAHGAAAVELVLLRDGETWPAQRFAEGVFIATLPHKPENYRLRIQRPAGKEVIGDPYAFAPLLTEGTLRAFCTGELRHPGDLLGAHVVHINDVSGVHFSVWAPNAQRVSVVGDFNQWDGRRHVMRRHDHEGLWEIFIPGVKAGALYKFELLDHNQHLLPLKADPFARQTELPPATASMVAAPLSITWHDASWMAHRASVDHERTPISIYEVHATSWQWDKSGQPLDWHALATQLIPYVQAQGFTHIELMPVTEYPFGGSWGYQPIAMYAPTARLGSPDAFARFVDSCHVAGIGVIVDWVSAHFPSDEHGLRDFDGTKLYEHRDPREGVHQDWDTLIYNYGRHEVHQYLLGSALHWMRHYHMDGLRVDAVASMLYRDYSRPEGEWIPNKHGGRENLEAIAFLQALNETVAREQSGVLVIAEESTAWPGVTRHVHEGGLGFSYKWNMGWMHDSLEYMKRDPLYRRYHHHDLTFSLVYAWSEKFLLPLSHDEVVHGKGSLIARMPGDRWRRFANLRAYFGFMWTHPGKKLLFMGGEFAQDREWHHDRPLDWHLLDDPLHRGVQQLVADLNSLLVHEPALHRCDHEPEGFQWVIGDDTHASVYAYLRFGGEGVPPILAVCNFTPEVRRNYRIGVPEGGMWRELCNTDSNHYGGSNVGNGGLIHADSQGCRGMPCSLNLVLPPLATLILRPERS</sequence>
<dbReference type="Gene3D" id="2.60.40.1180">
    <property type="entry name" value="Golgi alpha-mannosidase II"/>
    <property type="match status" value="1"/>
</dbReference>
<proteinExistence type="inferred from homology"/>
<evidence type="ECO:0000256" key="9">
    <source>
        <dbReference type="ARBA" id="ARBA00023277"/>
    </source>
</evidence>
<dbReference type="InterPro" id="IPR004193">
    <property type="entry name" value="Glyco_hydro_13_N"/>
</dbReference>